<evidence type="ECO:0000256" key="3">
    <source>
        <dbReference type="PROSITE-ProRule" id="PRU00339"/>
    </source>
</evidence>
<keyword evidence="5" id="KW-1185">Reference proteome</keyword>
<dbReference type="Proteomes" id="UP001228690">
    <property type="component" value="Chromosome"/>
</dbReference>
<evidence type="ECO:0000313" key="4">
    <source>
        <dbReference type="EMBL" id="WGK69511.1"/>
    </source>
</evidence>
<dbReference type="PANTHER" id="PTHR44858:SF1">
    <property type="entry name" value="UDP-N-ACETYLGLUCOSAMINE--PEPTIDE N-ACETYLGLUCOSAMINYLTRANSFERASE SPINDLY-RELATED"/>
    <property type="match status" value="1"/>
</dbReference>
<evidence type="ECO:0000313" key="5">
    <source>
        <dbReference type="Proteomes" id="UP001228690"/>
    </source>
</evidence>
<gene>
    <name evidence="4" type="ORF">P0082_01225</name>
</gene>
<dbReference type="SMART" id="SM00028">
    <property type="entry name" value="TPR"/>
    <property type="match status" value="4"/>
</dbReference>
<evidence type="ECO:0000256" key="2">
    <source>
        <dbReference type="ARBA" id="ARBA00022803"/>
    </source>
</evidence>
<dbReference type="SUPFAM" id="SSF48452">
    <property type="entry name" value="TPR-like"/>
    <property type="match status" value="1"/>
</dbReference>
<reference evidence="4 5" key="1">
    <citation type="submission" date="2023-04" db="EMBL/GenBank/DDBJ databases">
        <title>Spirochaete genome identified in red abalone sample constitutes a novel genus.</title>
        <authorList>
            <person name="Sharma S.P."/>
            <person name="Purcell C.M."/>
            <person name="Hyde J.R."/>
            <person name="Severin A.J."/>
        </authorList>
    </citation>
    <scope>NUCLEOTIDE SEQUENCE [LARGE SCALE GENOMIC DNA]</scope>
    <source>
        <strain evidence="4 5">SP-2023</strain>
    </source>
</reference>
<evidence type="ECO:0000256" key="1">
    <source>
        <dbReference type="ARBA" id="ARBA00022737"/>
    </source>
</evidence>
<accession>A0ABY8MHU3</accession>
<name>A0ABY8MHU3_9SPIO</name>
<sequence length="234" mass="26454">MEPQPQTWYEKGCKAEENGQPGLALECYQKFLAAYERGAFSGDDELAVGTYINAGVLLSEQGQDQEACRYHDRAIELKPDFAIAWLNRSIAYTGLGLFDKALTDAFKAIALDPEYIDSQRMLAQIYIYGYRDFAAALKQLEKVSELDVNCGEAYFLRGEALLGLGQTEQALCNFRDALVMGLPTRDLELEAREHCRRLAPEYYQTWDETVAELDPLSSTERRPYDMVSAFLGRI</sequence>
<organism evidence="4 5">
    <name type="scientific">Candidatus Haliotispira prima</name>
    <dbReference type="NCBI Taxonomy" id="3034016"/>
    <lineage>
        <taxon>Bacteria</taxon>
        <taxon>Pseudomonadati</taxon>
        <taxon>Spirochaetota</taxon>
        <taxon>Spirochaetia</taxon>
        <taxon>Spirochaetales</taxon>
        <taxon>Spirochaetaceae</taxon>
        <taxon>Candidatus Haliotispira</taxon>
    </lineage>
</organism>
<dbReference type="InterPro" id="IPR050498">
    <property type="entry name" value="Ycf3"/>
</dbReference>
<keyword evidence="1" id="KW-0677">Repeat</keyword>
<feature type="repeat" description="TPR" evidence="3">
    <location>
        <begin position="82"/>
        <end position="115"/>
    </location>
</feature>
<dbReference type="InterPro" id="IPR019734">
    <property type="entry name" value="TPR_rpt"/>
</dbReference>
<dbReference type="Pfam" id="PF13432">
    <property type="entry name" value="TPR_16"/>
    <property type="match status" value="2"/>
</dbReference>
<dbReference type="EMBL" id="CP123443">
    <property type="protein sequence ID" value="WGK69511.1"/>
    <property type="molecule type" value="Genomic_DNA"/>
</dbReference>
<dbReference type="InterPro" id="IPR011990">
    <property type="entry name" value="TPR-like_helical_dom_sf"/>
</dbReference>
<keyword evidence="2 3" id="KW-0802">TPR repeat</keyword>
<protein>
    <submittedName>
        <fullName evidence="4">Tetratricopeptide repeat protein</fullName>
    </submittedName>
</protein>
<feature type="repeat" description="TPR" evidence="3">
    <location>
        <begin position="48"/>
        <end position="81"/>
    </location>
</feature>
<dbReference type="Gene3D" id="1.25.40.10">
    <property type="entry name" value="Tetratricopeptide repeat domain"/>
    <property type="match status" value="1"/>
</dbReference>
<dbReference type="PROSITE" id="PS50005">
    <property type="entry name" value="TPR"/>
    <property type="match status" value="2"/>
</dbReference>
<dbReference type="PANTHER" id="PTHR44858">
    <property type="entry name" value="TETRATRICOPEPTIDE REPEAT PROTEIN 6"/>
    <property type="match status" value="1"/>
</dbReference>
<proteinExistence type="predicted"/>
<dbReference type="RefSeq" id="WP_326927694.1">
    <property type="nucleotide sequence ID" value="NZ_CP123443.1"/>
</dbReference>